<dbReference type="SUPFAM" id="SSF52540">
    <property type="entry name" value="P-loop containing nucleoside triphosphate hydrolases"/>
    <property type="match status" value="2"/>
</dbReference>
<dbReference type="InterPro" id="IPR050611">
    <property type="entry name" value="ABCF"/>
</dbReference>
<sequence length="512" mass="57091">MMQVKHLTITHKKDLTVLVDDLSFVLGPGDRAAIIGEEGNGKSTVLKLLYDPALVEGYADWTGEVIDHGCRKGYLAQELPPEALELSVLDYCQSALGFEDADPREISRTARQLGLDEGLFYDWRPMSTLSGGERVKLRLALLLLAQPDLLLLDEPSNDLDVETVEWLEDFLLSCPVPVLYVSHDQLLLTRTANVVIHLERLRRRTTARCTVSNLDYASYTAQRQAAFAQQEQISRKEHAQYQAKLETYRKIRDKVDHQQATISRQDPHGGRLLKKKMHTVQAIGRRFQREAAQMTPMPEWEEAILAAFDPVKATLPAGKTVLRLDLPQLTAGDRVLACNLHLWVTGPEKIGIIGPNGAGKSTLLKLLADQLLPRADIRAAYMAQNYFDQLPRGQTPVEILAPSGRKEDITRARTLLGSMKYHAKEMDHPAASLSGGQCAKLLFLAMVLRGSNVLILDEPTRNFSPLSAPVIRQVLAEFPGAILSVSHDRQYLSQVCQRVLKLTPNGLEEVNH</sequence>
<dbReference type="PANTHER" id="PTHR19211:SF14">
    <property type="entry name" value="ATP-BINDING CASSETTE SUB-FAMILY F MEMBER 1"/>
    <property type="match status" value="1"/>
</dbReference>
<dbReference type="GO" id="GO:0016887">
    <property type="term" value="F:ATP hydrolysis activity"/>
    <property type="evidence" value="ECO:0007669"/>
    <property type="project" value="InterPro"/>
</dbReference>
<dbReference type="InterPro" id="IPR027417">
    <property type="entry name" value="P-loop_NTPase"/>
</dbReference>
<dbReference type="Proteomes" id="UP000886879">
    <property type="component" value="Unassembled WGS sequence"/>
</dbReference>
<reference evidence="5" key="1">
    <citation type="submission" date="2020-10" db="EMBL/GenBank/DDBJ databases">
        <authorList>
            <person name="Gilroy R."/>
        </authorList>
    </citation>
    <scope>NUCLEOTIDE SEQUENCE</scope>
    <source>
        <strain evidence="5">ChiGjej2B2-12916</strain>
    </source>
</reference>
<dbReference type="PANTHER" id="PTHR19211">
    <property type="entry name" value="ATP-BINDING TRANSPORT PROTEIN-RELATED"/>
    <property type="match status" value="1"/>
</dbReference>
<organism evidence="5 6">
    <name type="scientific">Candidatus Enterenecus faecium</name>
    <dbReference type="NCBI Taxonomy" id="2840780"/>
    <lineage>
        <taxon>Bacteria</taxon>
        <taxon>Bacillati</taxon>
        <taxon>Bacillota</taxon>
        <taxon>Clostridia</taxon>
        <taxon>Eubacteriales</taxon>
        <taxon>Candidatus Enterenecus</taxon>
    </lineage>
</organism>
<gene>
    <name evidence="5" type="ORF">IAD31_00270</name>
</gene>
<dbReference type="Gene3D" id="3.40.50.300">
    <property type="entry name" value="P-loop containing nucleotide triphosphate hydrolases"/>
    <property type="match status" value="2"/>
</dbReference>
<dbReference type="GO" id="GO:0005524">
    <property type="term" value="F:ATP binding"/>
    <property type="evidence" value="ECO:0007669"/>
    <property type="project" value="UniProtKB-KW"/>
</dbReference>
<reference evidence="5" key="2">
    <citation type="journal article" date="2021" name="PeerJ">
        <title>Extensive microbial diversity within the chicken gut microbiome revealed by metagenomics and culture.</title>
        <authorList>
            <person name="Gilroy R."/>
            <person name="Ravi A."/>
            <person name="Getino M."/>
            <person name="Pursley I."/>
            <person name="Horton D.L."/>
            <person name="Alikhan N.F."/>
            <person name="Baker D."/>
            <person name="Gharbi K."/>
            <person name="Hall N."/>
            <person name="Watson M."/>
            <person name="Adriaenssens E.M."/>
            <person name="Foster-Nyarko E."/>
            <person name="Jarju S."/>
            <person name="Secka A."/>
            <person name="Antonio M."/>
            <person name="Oren A."/>
            <person name="Chaudhuri R.R."/>
            <person name="La Ragione R."/>
            <person name="Hildebrand F."/>
            <person name="Pallen M.J."/>
        </authorList>
    </citation>
    <scope>NUCLEOTIDE SEQUENCE</scope>
    <source>
        <strain evidence="5">ChiGjej2B2-12916</strain>
    </source>
</reference>
<comment type="caution">
    <text evidence="5">The sequence shown here is derived from an EMBL/GenBank/DDBJ whole genome shotgun (WGS) entry which is preliminary data.</text>
</comment>
<keyword evidence="1" id="KW-0677">Repeat</keyword>
<dbReference type="EMBL" id="DVFO01000002">
    <property type="protein sequence ID" value="HIQ60026.1"/>
    <property type="molecule type" value="Genomic_DNA"/>
</dbReference>
<dbReference type="InterPro" id="IPR003593">
    <property type="entry name" value="AAA+_ATPase"/>
</dbReference>
<dbReference type="PROSITE" id="PS50893">
    <property type="entry name" value="ABC_TRANSPORTER_2"/>
    <property type="match status" value="1"/>
</dbReference>
<evidence type="ECO:0000313" key="6">
    <source>
        <dbReference type="Proteomes" id="UP000886879"/>
    </source>
</evidence>
<dbReference type="PROSITE" id="PS00211">
    <property type="entry name" value="ABC_TRANSPORTER_1"/>
    <property type="match status" value="2"/>
</dbReference>
<evidence type="ECO:0000259" key="4">
    <source>
        <dbReference type="PROSITE" id="PS50893"/>
    </source>
</evidence>
<dbReference type="Pfam" id="PF00005">
    <property type="entry name" value="ABC_tran"/>
    <property type="match status" value="2"/>
</dbReference>
<dbReference type="AlphaFoldDB" id="A0A9D0YQ28"/>
<dbReference type="InterPro" id="IPR017871">
    <property type="entry name" value="ABC_transporter-like_CS"/>
</dbReference>
<keyword evidence="2" id="KW-0547">Nucleotide-binding</keyword>
<proteinExistence type="predicted"/>
<evidence type="ECO:0000313" key="5">
    <source>
        <dbReference type="EMBL" id="HIQ60026.1"/>
    </source>
</evidence>
<keyword evidence="3 5" id="KW-0067">ATP-binding</keyword>
<evidence type="ECO:0000256" key="2">
    <source>
        <dbReference type="ARBA" id="ARBA00022741"/>
    </source>
</evidence>
<evidence type="ECO:0000256" key="3">
    <source>
        <dbReference type="ARBA" id="ARBA00022840"/>
    </source>
</evidence>
<name>A0A9D0YQ28_9FIRM</name>
<protein>
    <submittedName>
        <fullName evidence="5">ABC-F family ATP-binding cassette domain-containing protein</fullName>
    </submittedName>
</protein>
<evidence type="ECO:0000256" key="1">
    <source>
        <dbReference type="ARBA" id="ARBA00022737"/>
    </source>
</evidence>
<accession>A0A9D0YQ28</accession>
<dbReference type="InterPro" id="IPR003439">
    <property type="entry name" value="ABC_transporter-like_ATP-bd"/>
</dbReference>
<dbReference type="SMART" id="SM00382">
    <property type="entry name" value="AAA"/>
    <property type="match status" value="2"/>
</dbReference>
<feature type="domain" description="ABC transporter" evidence="4">
    <location>
        <begin position="2"/>
        <end position="225"/>
    </location>
</feature>